<evidence type="ECO:0000313" key="2">
    <source>
        <dbReference type="EMBL" id="KAJ4152928.1"/>
    </source>
</evidence>
<accession>A0A9W8QBC7</accession>
<dbReference type="Proteomes" id="UP001144673">
    <property type="component" value="Chromosome 5"/>
</dbReference>
<keyword evidence="3" id="KW-1185">Reference proteome</keyword>
<evidence type="ECO:0000256" key="1">
    <source>
        <dbReference type="SAM" id="Phobius"/>
    </source>
</evidence>
<comment type="caution">
    <text evidence="2">The sequence shown here is derived from an EMBL/GenBank/DDBJ whole genome shotgun (WGS) entry which is preliminary data.</text>
</comment>
<evidence type="ECO:0000313" key="3">
    <source>
        <dbReference type="Proteomes" id="UP001144673"/>
    </source>
</evidence>
<keyword evidence="1" id="KW-1133">Transmembrane helix</keyword>
<reference evidence="2" key="1">
    <citation type="journal article" date="2023" name="Access Microbiol">
        <title>De-novo genome assembly for Akanthomyces muscarius, a biocontrol agent of insect agricultural pests.</title>
        <authorList>
            <person name="Erdos Z."/>
            <person name="Studholme D.J."/>
            <person name="Raymond B."/>
            <person name="Sharma M."/>
        </authorList>
    </citation>
    <scope>NUCLEOTIDE SEQUENCE</scope>
    <source>
        <strain evidence="2">Ve6</strain>
    </source>
</reference>
<name>A0A9W8QBC7_AKAMU</name>
<feature type="transmembrane region" description="Helical" evidence="1">
    <location>
        <begin position="21"/>
        <end position="38"/>
    </location>
</feature>
<gene>
    <name evidence="2" type="ORF">LMH87_009446</name>
</gene>
<dbReference type="RefSeq" id="XP_056053586.1">
    <property type="nucleotide sequence ID" value="XM_056196440.1"/>
</dbReference>
<dbReference type="GeneID" id="80896605"/>
<proteinExistence type="predicted"/>
<sequence>MAEQLLRQKQWLLLVKHPFRIGSLCSTIIWWLFSLIIHKANLSAQQPGADAVQLPSTTAVSGCAATTKH</sequence>
<dbReference type="AlphaFoldDB" id="A0A9W8QBC7"/>
<organism evidence="2 3">
    <name type="scientific">Akanthomyces muscarius</name>
    <name type="common">Entomopathogenic fungus</name>
    <name type="synonym">Lecanicillium muscarium</name>
    <dbReference type="NCBI Taxonomy" id="2231603"/>
    <lineage>
        <taxon>Eukaryota</taxon>
        <taxon>Fungi</taxon>
        <taxon>Dikarya</taxon>
        <taxon>Ascomycota</taxon>
        <taxon>Pezizomycotina</taxon>
        <taxon>Sordariomycetes</taxon>
        <taxon>Hypocreomycetidae</taxon>
        <taxon>Hypocreales</taxon>
        <taxon>Cordycipitaceae</taxon>
        <taxon>Akanthomyces</taxon>
    </lineage>
</organism>
<keyword evidence="1" id="KW-0812">Transmembrane</keyword>
<protein>
    <submittedName>
        <fullName evidence="2">Uncharacterized protein</fullName>
    </submittedName>
</protein>
<dbReference type="EMBL" id="JAJHUN010000008">
    <property type="protein sequence ID" value="KAJ4152928.1"/>
    <property type="molecule type" value="Genomic_DNA"/>
</dbReference>
<dbReference type="KEGG" id="amus:LMH87_009446"/>
<keyword evidence="1" id="KW-0472">Membrane</keyword>